<proteinExistence type="predicted"/>
<keyword evidence="4 5" id="KW-0472">Membrane</keyword>
<gene>
    <name evidence="6" type="ORF">GCM10009431_06330</name>
</gene>
<protein>
    <recommendedName>
        <fullName evidence="8">TonB family protein</fullName>
    </recommendedName>
</protein>
<evidence type="ECO:0008006" key="8">
    <source>
        <dbReference type="Google" id="ProtNLM"/>
    </source>
</evidence>
<comment type="caution">
    <text evidence="6">The sequence shown here is derived from an EMBL/GenBank/DDBJ whole genome shotgun (WGS) entry which is preliminary data.</text>
</comment>
<comment type="subcellular location">
    <subcellularLocation>
        <location evidence="1">Membrane</location>
        <topology evidence="1">Single-pass membrane protein</topology>
    </subcellularLocation>
</comment>
<dbReference type="RefSeq" id="WP_131506186.1">
    <property type="nucleotide sequence ID" value="NZ_BAAAGF010000001.1"/>
</dbReference>
<sequence length="246" mass="27867">MEWIERHKAALITVLLAGIILFAMFSFHITKQQEFIAESFYEIEPPTEEELKELEALKALEKGLKTTNQAYNEDEEFKEMMKNFKSMNANDFDRTTKALEEEASQELNDVVTSSSSYNSSSGYSVNKEELNRYKKANDVLAMRSPEKREKNQKGNAISTLTYSLKGRELLDYNTPRYLCEDSGKIVINITVNADGLVTDAYINSSSTTQNECLTEHALEYAKSATFDASTNNSQIGSITFFFKGKN</sequence>
<evidence type="ECO:0000256" key="2">
    <source>
        <dbReference type="ARBA" id="ARBA00022692"/>
    </source>
</evidence>
<dbReference type="EMBL" id="BAAAGF010000001">
    <property type="protein sequence ID" value="GAA0738431.1"/>
    <property type="molecule type" value="Genomic_DNA"/>
</dbReference>
<keyword evidence="2 5" id="KW-0812">Transmembrane</keyword>
<accession>A0ABP3UM49</accession>
<evidence type="ECO:0000256" key="1">
    <source>
        <dbReference type="ARBA" id="ARBA00004167"/>
    </source>
</evidence>
<name>A0ABP3UM49_9FLAO</name>
<dbReference type="Proteomes" id="UP001500736">
    <property type="component" value="Unassembled WGS sequence"/>
</dbReference>
<evidence type="ECO:0000313" key="6">
    <source>
        <dbReference type="EMBL" id="GAA0738431.1"/>
    </source>
</evidence>
<keyword evidence="3 5" id="KW-1133">Transmembrane helix</keyword>
<dbReference type="NCBIfam" id="TIGR01352">
    <property type="entry name" value="tonB_Cterm"/>
    <property type="match status" value="1"/>
</dbReference>
<evidence type="ECO:0000256" key="5">
    <source>
        <dbReference type="SAM" id="Phobius"/>
    </source>
</evidence>
<dbReference type="InterPro" id="IPR006260">
    <property type="entry name" value="TonB/TolA_C"/>
</dbReference>
<organism evidence="6 7">
    <name type="scientific">Gaetbulibacter jejuensis</name>
    <dbReference type="NCBI Taxonomy" id="584607"/>
    <lineage>
        <taxon>Bacteria</taxon>
        <taxon>Pseudomonadati</taxon>
        <taxon>Bacteroidota</taxon>
        <taxon>Flavobacteriia</taxon>
        <taxon>Flavobacteriales</taxon>
        <taxon>Flavobacteriaceae</taxon>
        <taxon>Gaetbulibacter</taxon>
    </lineage>
</organism>
<evidence type="ECO:0000313" key="7">
    <source>
        <dbReference type="Proteomes" id="UP001500736"/>
    </source>
</evidence>
<keyword evidence="7" id="KW-1185">Reference proteome</keyword>
<evidence type="ECO:0000256" key="4">
    <source>
        <dbReference type="ARBA" id="ARBA00023136"/>
    </source>
</evidence>
<feature type="transmembrane region" description="Helical" evidence="5">
    <location>
        <begin position="9"/>
        <end position="29"/>
    </location>
</feature>
<evidence type="ECO:0000256" key="3">
    <source>
        <dbReference type="ARBA" id="ARBA00022989"/>
    </source>
</evidence>
<reference evidence="7" key="1">
    <citation type="journal article" date="2019" name="Int. J. Syst. Evol. Microbiol.">
        <title>The Global Catalogue of Microorganisms (GCM) 10K type strain sequencing project: providing services to taxonomists for standard genome sequencing and annotation.</title>
        <authorList>
            <consortium name="The Broad Institute Genomics Platform"/>
            <consortium name="The Broad Institute Genome Sequencing Center for Infectious Disease"/>
            <person name="Wu L."/>
            <person name="Ma J."/>
        </authorList>
    </citation>
    <scope>NUCLEOTIDE SEQUENCE [LARGE SCALE GENOMIC DNA]</scope>
    <source>
        <strain evidence="7">JCM 15976</strain>
    </source>
</reference>